<reference evidence="2 3" key="1">
    <citation type="submission" date="2019-08" db="EMBL/GenBank/DDBJ databases">
        <title>In-depth cultivation of the pig gut microbiome towards novel bacterial diversity and tailored functional studies.</title>
        <authorList>
            <person name="Wylensek D."/>
            <person name="Hitch T.C.A."/>
            <person name="Clavel T."/>
        </authorList>
    </citation>
    <scope>NUCLEOTIDE SEQUENCE [LARGE SCALE GENOMIC DNA]</scope>
    <source>
        <strain evidence="2 3">RF-GAM-744-WT-7</strain>
    </source>
</reference>
<proteinExistence type="inferred from homology"/>
<evidence type="ECO:0000313" key="2">
    <source>
        <dbReference type="EMBL" id="MST50302.1"/>
    </source>
</evidence>
<gene>
    <name evidence="2" type="ORF">FYJ63_08685</name>
</gene>
<dbReference type="Pfam" id="PF01455">
    <property type="entry name" value="HupF_HypC"/>
    <property type="match status" value="1"/>
</dbReference>
<dbReference type="Gene3D" id="2.30.30.140">
    <property type="match status" value="1"/>
</dbReference>
<keyword evidence="3" id="KW-1185">Reference proteome</keyword>
<evidence type="ECO:0000256" key="1">
    <source>
        <dbReference type="ARBA" id="ARBA00006018"/>
    </source>
</evidence>
<comment type="caution">
    <text evidence="2">The sequence shown here is derived from an EMBL/GenBank/DDBJ whole genome shotgun (WGS) entry which is preliminary data.</text>
</comment>
<name>A0A7K0K4A2_9ACTO</name>
<organism evidence="2 3">
    <name type="scientific">Mobiluncus porci</name>
    <dbReference type="NCBI Taxonomy" id="2652278"/>
    <lineage>
        <taxon>Bacteria</taxon>
        <taxon>Bacillati</taxon>
        <taxon>Actinomycetota</taxon>
        <taxon>Actinomycetes</taxon>
        <taxon>Actinomycetales</taxon>
        <taxon>Actinomycetaceae</taxon>
        <taxon>Mobiluncus</taxon>
    </lineage>
</organism>
<protein>
    <submittedName>
        <fullName evidence="2">HypC/HybG/HupF family hydrogenase formation chaperone</fullName>
    </submittedName>
</protein>
<accession>A0A7K0K4A2</accession>
<dbReference type="EMBL" id="VUMY01000016">
    <property type="protein sequence ID" value="MST50302.1"/>
    <property type="molecule type" value="Genomic_DNA"/>
</dbReference>
<comment type="similarity">
    <text evidence="1">Belongs to the HupF/HypC family.</text>
</comment>
<dbReference type="SUPFAM" id="SSF159127">
    <property type="entry name" value="HupF/HypC-like"/>
    <property type="match status" value="1"/>
</dbReference>
<dbReference type="Proteomes" id="UP000442535">
    <property type="component" value="Unassembled WGS sequence"/>
</dbReference>
<sequence>MTEITLSGDLTDSIATAGLGDIEGDVCITCSDEGRPLEIVGLEPDGVTARALGARGEETVDVSLVGPVAIGEKILVHAGLAITKVED</sequence>
<dbReference type="InterPro" id="IPR001109">
    <property type="entry name" value="Hydrogenase_HupF/HypC"/>
</dbReference>
<dbReference type="AlphaFoldDB" id="A0A7K0K4A2"/>
<dbReference type="RefSeq" id="WP_154545810.1">
    <property type="nucleotide sequence ID" value="NZ_VUMY01000016.1"/>
</dbReference>
<evidence type="ECO:0000313" key="3">
    <source>
        <dbReference type="Proteomes" id="UP000442535"/>
    </source>
</evidence>